<proteinExistence type="predicted"/>
<keyword evidence="2" id="KW-0732">Signal</keyword>
<feature type="region of interest" description="Disordered" evidence="1">
    <location>
        <begin position="162"/>
        <end position="186"/>
    </location>
</feature>
<evidence type="ECO:0000256" key="2">
    <source>
        <dbReference type="SAM" id="SignalP"/>
    </source>
</evidence>
<feature type="region of interest" description="Disordered" evidence="1">
    <location>
        <begin position="121"/>
        <end position="150"/>
    </location>
</feature>
<feature type="signal peptide" evidence="2">
    <location>
        <begin position="1"/>
        <end position="20"/>
    </location>
</feature>
<sequence length="220" mass="21329">MSIRSLAFGGFLLLASPVLGRTDLTGCTHYETVVKPSGMAAYASRVWYVPDTYELCEVLDCGGGRAPPKTTVPGCPQYKGSESYQPKFIDPASIKPDTVQASVTSAAQAASSAAAASSASAAASPSSSSAQPSSTSSSSETTSASTTASITTSTTASASITASATTSGSASSSGSALPSGSGVRTNGTSSLTAAGVAVDGASAVMGSLFAAALAVGLGLL</sequence>
<evidence type="ECO:0000256" key="1">
    <source>
        <dbReference type="SAM" id="MobiDB-lite"/>
    </source>
</evidence>
<evidence type="ECO:0000313" key="3">
    <source>
        <dbReference type="EMBL" id="KYK55107.1"/>
    </source>
</evidence>
<accession>A0A151GDD1</accession>
<name>A0A151GDD1_DRECN</name>
<feature type="chain" id="PRO_5007580430" description="Siderophore biosynthesis enzyme" evidence="2">
    <location>
        <begin position="21"/>
        <end position="220"/>
    </location>
</feature>
<dbReference type="InParanoid" id="A0A151GDD1"/>
<keyword evidence="4" id="KW-1185">Reference proteome</keyword>
<dbReference type="Proteomes" id="UP000076580">
    <property type="component" value="Chromosome 03"/>
</dbReference>
<gene>
    <name evidence="3" type="ORF">DCS_07069</name>
</gene>
<evidence type="ECO:0000313" key="4">
    <source>
        <dbReference type="Proteomes" id="UP000076580"/>
    </source>
</evidence>
<evidence type="ECO:0008006" key="5">
    <source>
        <dbReference type="Google" id="ProtNLM"/>
    </source>
</evidence>
<dbReference type="RefSeq" id="XP_040654459.1">
    <property type="nucleotide sequence ID" value="XM_040804355.1"/>
</dbReference>
<dbReference type="GeneID" id="63719712"/>
<organism evidence="3 4">
    <name type="scientific">Drechmeria coniospora</name>
    <name type="common">Nematophagous fungus</name>
    <name type="synonym">Meria coniospora</name>
    <dbReference type="NCBI Taxonomy" id="98403"/>
    <lineage>
        <taxon>Eukaryota</taxon>
        <taxon>Fungi</taxon>
        <taxon>Dikarya</taxon>
        <taxon>Ascomycota</taxon>
        <taxon>Pezizomycotina</taxon>
        <taxon>Sordariomycetes</taxon>
        <taxon>Hypocreomycetidae</taxon>
        <taxon>Hypocreales</taxon>
        <taxon>Ophiocordycipitaceae</taxon>
        <taxon>Drechmeria</taxon>
    </lineage>
</organism>
<feature type="compositionally biased region" description="Low complexity" evidence="1">
    <location>
        <begin position="162"/>
        <end position="176"/>
    </location>
</feature>
<reference evidence="3 4" key="1">
    <citation type="journal article" date="2016" name="Sci. Rep.">
        <title>Insights into Adaptations to a Near-Obligate Nematode Endoparasitic Lifestyle from the Finished Genome of Drechmeria coniospora.</title>
        <authorList>
            <person name="Zhang L."/>
            <person name="Zhou Z."/>
            <person name="Guo Q."/>
            <person name="Fokkens L."/>
            <person name="Miskei M."/>
            <person name="Pocsi I."/>
            <person name="Zhang W."/>
            <person name="Chen M."/>
            <person name="Wang L."/>
            <person name="Sun Y."/>
            <person name="Donzelli B.G."/>
            <person name="Gibson D.M."/>
            <person name="Nelson D.R."/>
            <person name="Luo J.G."/>
            <person name="Rep M."/>
            <person name="Liu H."/>
            <person name="Yang S."/>
            <person name="Wang J."/>
            <person name="Krasnoff S.B."/>
            <person name="Xu Y."/>
            <person name="Molnar I."/>
            <person name="Lin M."/>
        </authorList>
    </citation>
    <scope>NUCLEOTIDE SEQUENCE [LARGE SCALE GENOMIC DNA]</scope>
    <source>
        <strain evidence="3 4">ARSEF 6962</strain>
    </source>
</reference>
<protein>
    <recommendedName>
        <fullName evidence="5">Siderophore biosynthesis enzyme</fullName>
    </recommendedName>
</protein>
<dbReference type="AlphaFoldDB" id="A0A151GDD1"/>
<comment type="caution">
    <text evidence="3">The sequence shown here is derived from an EMBL/GenBank/DDBJ whole genome shotgun (WGS) entry which is preliminary data.</text>
</comment>
<dbReference type="EMBL" id="LAYC01000003">
    <property type="protein sequence ID" value="KYK55107.1"/>
    <property type="molecule type" value="Genomic_DNA"/>
</dbReference>
<dbReference type="STRING" id="98403.A0A151GDD1"/>